<dbReference type="Proteomes" id="UP000664914">
    <property type="component" value="Chromosome"/>
</dbReference>
<protein>
    <submittedName>
        <fullName evidence="2">Glycosyltransferase</fullName>
    </submittedName>
</protein>
<reference evidence="2" key="1">
    <citation type="submission" date="2020-07" db="EMBL/GenBank/DDBJ databases">
        <authorList>
            <person name="Camacho E."/>
        </authorList>
    </citation>
    <scope>NUCLEOTIDE SEQUENCE</scope>
    <source>
        <strain evidence="2">MPO218</strain>
    </source>
</reference>
<evidence type="ECO:0000313" key="2">
    <source>
        <dbReference type="EMBL" id="QTH19715.1"/>
    </source>
</evidence>
<dbReference type="InterPro" id="IPR029044">
    <property type="entry name" value="Nucleotide-diphossugar_trans"/>
</dbReference>
<gene>
    <name evidence="2" type="ORF">HRJ34_15190</name>
</gene>
<reference evidence="2" key="2">
    <citation type="submission" date="2021-04" db="EMBL/GenBank/DDBJ databases">
        <title>Isolation and genomic analysis of the ibuprofen-degrading bacterium Sphingomonas strain MPO218.</title>
        <authorList>
            <person name="Aulestia M."/>
            <person name="Flores A."/>
            <person name="Mangas E.L."/>
            <person name="Perez-Pulido A.J."/>
            <person name="Santero E."/>
            <person name="Camacho E.M."/>
        </authorList>
    </citation>
    <scope>NUCLEOTIDE SEQUENCE</scope>
    <source>
        <strain evidence="2">MPO218</strain>
    </source>
</reference>
<evidence type="ECO:0000259" key="1">
    <source>
        <dbReference type="Pfam" id="PF00535"/>
    </source>
</evidence>
<dbReference type="SUPFAM" id="SSF53448">
    <property type="entry name" value="Nucleotide-diphospho-sugar transferases"/>
    <property type="match status" value="1"/>
</dbReference>
<feature type="domain" description="Glycosyltransferase 2-like" evidence="1">
    <location>
        <begin position="7"/>
        <end position="127"/>
    </location>
</feature>
<dbReference type="RefSeq" id="WP_208631690.1">
    <property type="nucleotide sequence ID" value="NZ_CP059319.1"/>
</dbReference>
<evidence type="ECO:0000313" key="3">
    <source>
        <dbReference type="Proteomes" id="UP000664914"/>
    </source>
</evidence>
<name>A0A975CXQ7_9SPHN</name>
<dbReference type="InterPro" id="IPR050834">
    <property type="entry name" value="Glycosyltransf_2"/>
</dbReference>
<proteinExistence type="predicted"/>
<accession>A0A975CXQ7</accession>
<dbReference type="Gene3D" id="3.90.550.10">
    <property type="entry name" value="Spore Coat Polysaccharide Biosynthesis Protein SpsA, Chain A"/>
    <property type="match status" value="1"/>
</dbReference>
<dbReference type="Pfam" id="PF00535">
    <property type="entry name" value="Glycos_transf_2"/>
    <property type="match status" value="1"/>
</dbReference>
<sequence length="225" mass="24415">MTAPRVSVLTAVRNGADWLGETIRSVAGQSIAHEHVVVDDGSTDATPDVAAAHAGTIRYVRRDPAGAPAALGHALSLATAPYVTILDADDLMADDERLARQAAVLDAHPAIDLTLGQYREFASGAALEQGRWQVRTEPQAGFLTGAVMFRRDLALRIGFDEKLVLGWFVDFVVRAREAGAREMVTDDLVFLRRVHGANTTIVESNRQSDYLAVARAAIARRRRQC</sequence>
<dbReference type="PANTHER" id="PTHR43685">
    <property type="entry name" value="GLYCOSYLTRANSFERASE"/>
    <property type="match status" value="1"/>
</dbReference>
<dbReference type="AlphaFoldDB" id="A0A975CXQ7"/>
<dbReference type="InterPro" id="IPR001173">
    <property type="entry name" value="Glyco_trans_2-like"/>
</dbReference>
<dbReference type="EMBL" id="CP059319">
    <property type="protein sequence ID" value="QTH19715.1"/>
    <property type="molecule type" value="Genomic_DNA"/>
</dbReference>
<dbReference type="PANTHER" id="PTHR43685:SF2">
    <property type="entry name" value="GLYCOSYLTRANSFERASE 2-LIKE DOMAIN-CONTAINING PROTEIN"/>
    <property type="match status" value="1"/>
</dbReference>
<organism evidence="2 3">
    <name type="scientific">Rhizorhabdus wittichii</name>
    <dbReference type="NCBI Taxonomy" id="160791"/>
    <lineage>
        <taxon>Bacteria</taxon>
        <taxon>Pseudomonadati</taxon>
        <taxon>Pseudomonadota</taxon>
        <taxon>Alphaproteobacteria</taxon>
        <taxon>Sphingomonadales</taxon>
        <taxon>Sphingomonadaceae</taxon>
        <taxon>Rhizorhabdus</taxon>
    </lineage>
</organism>